<organism evidence="9">
    <name type="scientific">Timema shepardi</name>
    <name type="common">Walking stick</name>
    <dbReference type="NCBI Taxonomy" id="629360"/>
    <lineage>
        <taxon>Eukaryota</taxon>
        <taxon>Metazoa</taxon>
        <taxon>Ecdysozoa</taxon>
        <taxon>Arthropoda</taxon>
        <taxon>Hexapoda</taxon>
        <taxon>Insecta</taxon>
        <taxon>Pterygota</taxon>
        <taxon>Neoptera</taxon>
        <taxon>Polyneoptera</taxon>
        <taxon>Phasmatodea</taxon>
        <taxon>Timematodea</taxon>
        <taxon>Timematoidea</taxon>
        <taxon>Timematidae</taxon>
        <taxon>Timema</taxon>
    </lineage>
</organism>
<dbReference type="PANTHER" id="PTHR19277">
    <property type="entry name" value="PENTRAXIN"/>
    <property type="match status" value="1"/>
</dbReference>
<evidence type="ECO:0000256" key="6">
    <source>
        <dbReference type="PROSITE-ProRule" id="PRU01172"/>
    </source>
</evidence>
<dbReference type="SUPFAM" id="SSF49899">
    <property type="entry name" value="Concanavalin A-like lectins/glucanases"/>
    <property type="match status" value="1"/>
</dbReference>
<evidence type="ECO:0000256" key="4">
    <source>
        <dbReference type="ARBA" id="ARBA00023157"/>
    </source>
</evidence>
<keyword evidence="3" id="KW-0106">Calcium</keyword>
<feature type="compositionally biased region" description="Basic and acidic residues" evidence="7">
    <location>
        <begin position="464"/>
        <end position="477"/>
    </location>
</feature>
<evidence type="ECO:0000256" key="1">
    <source>
        <dbReference type="ARBA" id="ARBA00001913"/>
    </source>
</evidence>
<dbReference type="GO" id="GO:0046872">
    <property type="term" value="F:metal ion binding"/>
    <property type="evidence" value="ECO:0007669"/>
    <property type="project" value="UniProtKB-KW"/>
</dbReference>
<dbReference type="InterPro" id="IPR013320">
    <property type="entry name" value="ConA-like_dom_sf"/>
</dbReference>
<evidence type="ECO:0000256" key="5">
    <source>
        <dbReference type="ARBA" id="ARBA00023180"/>
    </source>
</evidence>
<feature type="domain" description="Pentraxin (PTX)" evidence="8">
    <location>
        <begin position="104"/>
        <end position="316"/>
    </location>
</feature>
<keyword evidence="4" id="KW-1015">Disulfide bond</keyword>
<comment type="cofactor">
    <cofactor evidence="1">
        <name>Ca(2+)</name>
        <dbReference type="ChEBI" id="CHEBI:29108"/>
    </cofactor>
</comment>
<evidence type="ECO:0000313" key="9">
    <source>
        <dbReference type="EMBL" id="CAD7260200.1"/>
    </source>
</evidence>
<keyword evidence="5" id="KW-0325">Glycoprotein</keyword>
<evidence type="ECO:0000256" key="3">
    <source>
        <dbReference type="ARBA" id="ARBA00022837"/>
    </source>
</evidence>
<dbReference type="Pfam" id="PF00354">
    <property type="entry name" value="Pentaxin"/>
    <property type="match status" value="1"/>
</dbReference>
<dbReference type="PROSITE" id="PS51828">
    <property type="entry name" value="PTX_2"/>
    <property type="match status" value="1"/>
</dbReference>
<keyword evidence="2" id="KW-0479">Metal-binding</keyword>
<dbReference type="EMBL" id="OC001558">
    <property type="protein sequence ID" value="CAD7260200.1"/>
    <property type="molecule type" value="Genomic_DNA"/>
</dbReference>
<feature type="compositionally biased region" description="Low complexity" evidence="7">
    <location>
        <begin position="298"/>
        <end position="310"/>
    </location>
</feature>
<sequence length="598" mass="66252">MSVKCEALYLDGLSFKDLLNHWVLQKPTTTSPRDILKKNSTEEPQVTLHGSLSLSLGGAPVVAHVPEVGHRPPPPQLSTYLWKGREGKLESSALFSQLYLYFPHEPISSCPQDNDDDGAYIQYKVAVPDLTEFTLCTWSKFYNHSNDHPLFSYAVPSQARAIYSWVSNTARSSYFSLSVSGHTFYRLNYPLRLNRWYHSCQSWNGRTGEWQAWVNGERIGRGFHNRLVGYVIPGGGIPITGQEQRQFGGGFLEGPGAPTGSGGMLGEITLLHLYSAALYPGKAHKDHKHHHGHHHAVTPANSVPPSATTPAPSPFPPNPFLVGNQLVSNLNIQAQLGRTQLGPNGVLANTRLPQFAQLVPNGMLTNAVAPQFPQLVPTLSPSLLAAAQLFQQHKLFKRNEKESSTNQKTTTAEPKFHDISDDQGDEHILIKRSNNMTTLELTKRPTRVVTAAPSQKSLTKKRPNNMDETKLSDEKGALEKEMVSLGSDEDSKKTQTKRGILLGLAGTPYLTDDYLGGIRLLGGDFNQQVLQSPVVPEQENKDYPREPAEDEVKQVMNICSGCSPEPFKKVEVISWRVTPKKLYSGALFVPAHQECRRF</sequence>
<proteinExistence type="predicted"/>
<dbReference type="PANTHER" id="PTHR19277:SF125">
    <property type="entry name" value="B6"/>
    <property type="match status" value="1"/>
</dbReference>
<reference evidence="9" key="1">
    <citation type="submission" date="2020-11" db="EMBL/GenBank/DDBJ databases">
        <authorList>
            <person name="Tran Van P."/>
        </authorList>
    </citation>
    <scope>NUCLEOTIDE SEQUENCE</scope>
</reference>
<gene>
    <name evidence="9" type="ORF">TSIB3V08_LOCUS4384</name>
</gene>
<feature type="region of interest" description="Disordered" evidence="7">
    <location>
        <begin position="398"/>
        <end position="420"/>
    </location>
</feature>
<evidence type="ECO:0000256" key="7">
    <source>
        <dbReference type="SAM" id="MobiDB-lite"/>
    </source>
</evidence>
<accession>A0A7R9AVB0</accession>
<dbReference type="InterPro" id="IPR051360">
    <property type="entry name" value="Neuronal_Pentraxin_Related"/>
</dbReference>
<name>A0A7R9AVB0_TIMSH</name>
<protein>
    <recommendedName>
        <fullName evidence="8">Pentraxin (PTX) domain-containing protein</fullName>
    </recommendedName>
</protein>
<feature type="compositionally biased region" description="Basic residues" evidence="7">
    <location>
        <begin position="283"/>
        <end position="296"/>
    </location>
</feature>
<dbReference type="PRINTS" id="PR00895">
    <property type="entry name" value="PENTAXIN"/>
</dbReference>
<dbReference type="SMART" id="SM00159">
    <property type="entry name" value="PTX"/>
    <property type="match status" value="1"/>
</dbReference>
<comment type="caution">
    <text evidence="6">Lacks conserved residue(s) required for the propagation of feature annotation.</text>
</comment>
<dbReference type="AlphaFoldDB" id="A0A7R9AVB0"/>
<evidence type="ECO:0000259" key="8">
    <source>
        <dbReference type="PROSITE" id="PS51828"/>
    </source>
</evidence>
<dbReference type="InterPro" id="IPR001759">
    <property type="entry name" value="PTX_dom"/>
</dbReference>
<dbReference type="Gene3D" id="2.60.120.200">
    <property type="match status" value="1"/>
</dbReference>
<feature type="region of interest" description="Disordered" evidence="7">
    <location>
        <begin position="446"/>
        <end position="477"/>
    </location>
</feature>
<feature type="region of interest" description="Disordered" evidence="7">
    <location>
        <begin position="283"/>
        <end position="312"/>
    </location>
</feature>
<evidence type="ECO:0000256" key="2">
    <source>
        <dbReference type="ARBA" id="ARBA00022723"/>
    </source>
</evidence>